<dbReference type="OrthoDB" id="9778801at2"/>
<organism evidence="1 2">
    <name type="scientific">Phreatobacter aquaticus</name>
    <dbReference type="NCBI Taxonomy" id="2570229"/>
    <lineage>
        <taxon>Bacteria</taxon>
        <taxon>Pseudomonadati</taxon>
        <taxon>Pseudomonadota</taxon>
        <taxon>Alphaproteobacteria</taxon>
        <taxon>Hyphomicrobiales</taxon>
        <taxon>Phreatobacteraceae</taxon>
        <taxon>Phreatobacter</taxon>
    </lineage>
</organism>
<dbReference type="InterPro" id="IPR010775">
    <property type="entry name" value="DUF1365"/>
</dbReference>
<dbReference type="Pfam" id="PF07103">
    <property type="entry name" value="DUF1365"/>
    <property type="match status" value="1"/>
</dbReference>
<gene>
    <name evidence="1" type="ORF">E8L99_10430</name>
</gene>
<dbReference type="KEGG" id="paqt:E8L99_10430"/>
<dbReference type="PANTHER" id="PTHR33973:SF4">
    <property type="entry name" value="OS07G0153300 PROTEIN"/>
    <property type="match status" value="1"/>
</dbReference>
<dbReference type="EMBL" id="CP039865">
    <property type="protein sequence ID" value="QCK86137.1"/>
    <property type="molecule type" value="Genomic_DNA"/>
</dbReference>
<evidence type="ECO:0000313" key="2">
    <source>
        <dbReference type="Proteomes" id="UP000298588"/>
    </source>
</evidence>
<dbReference type="PANTHER" id="PTHR33973">
    <property type="entry name" value="OS07G0153300 PROTEIN"/>
    <property type="match status" value="1"/>
</dbReference>
<evidence type="ECO:0000313" key="1">
    <source>
        <dbReference type="EMBL" id="QCK86137.1"/>
    </source>
</evidence>
<reference evidence="1 2" key="1">
    <citation type="submission" date="2019-04" db="EMBL/GenBank/DDBJ databases">
        <title>Phreatobacter aquaticus sp. nov.</title>
        <authorList>
            <person name="Choi A."/>
            <person name="Baek K."/>
        </authorList>
    </citation>
    <scope>NUCLEOTIDE SEQUENCE [LARGE SCALE GENOMIC DNA]</scope>
    <source>
        <strain evidence="1 2">NMCR1094</strain>
    </source>
</reference>
<keyword evidence="2" id="KW-1185">Reference proteome</keyword>
<protein>
    <submittedName>
        <fullName evidence="1">DUF1365 domain-containing protein</fullName>
    </submittedName>
</protein>
<name>A0A4D7QLZ5_9HYPH</name>
<proteinExistence type="predicted"/>
<dbReference type="AlphaFoldDB" id="A0A4D7QLZ5"/>
<dbReference type="Proteomes" id="UP000298588">
    <property type="component" value="Chromosome"/>
</dbReference>
<sequence length="261" mass="29171">MSGTSALYAGMVTHARLRPRAHRLGYRVFSALFDIDELPQLDRSLRLFGHNRRALYSFHDRDHGDGSGRLRPWVETKLLAAGIEPDGGAIRLLCYPRILGFVFNPLTVFFCHDRNGQLVAILYEVANTHGERHTYVIPTRSGDGPVVEQECAKDFFVSPFVAMDCRYRFRIGPPGDKVLVSIAEDDADGLFLTATFAGRRVPISDGRLLRMLLAYPLMTLKVVAGIHWEALKLWWKGIPVFAHGKAAAPIGETVVTVADRR</sequence>
<dbReference type="RefSeq" id="WP_137099469.1">
    <property type="nucleotide sequence ID" value="NZ_CP039865.1"/>
</dbReference>
<accession>A0A4D7QLZ5</accession>